<dbReference type="Proteomes" id="UP000247498">
    <property type="component" value="Unassembled WGS sequence"/>
</dbReference>
<keyword evidence="10" id="KW-1185">Reference proteome</keyword>
<comment type="function">
    <text evidence="7">Arginine methyltransferase involved in the assembly or stability of mitochondrial NADH:ubiquinone oxidoreductase complex (complex I).</text>
</comment>
<dbReference type="PANTHER" id="PTHR12049:SF5">
    <property type="entry name" value="PROTEIN ARGININE METHYLTRANSFERASE NDUFAF7 HOMOLOG, MITOCHONDRIAL"/>
    <property type="match status" value="1"/>
</dbReference>
<evidence type="ECO:0000313" key="10">
    <source>
        <dbReference type="Proteomes" id="UP000247498"/>
    </source>
</evidence>
<reference evidence="9 10" key="1">
    <citation type="journal article" date="2018" name="Sci. Rep.">
        <title>Raphidocelis subcapitata (=Pseudokirchneriella subcapitata) provides an insight into genome evolution and environmental adaptations in the Sphaeropleales.</title>
        <authorList>
            <person name="Suzuki S."/>
            <person name="Yamaguchi H."/>
            <person name="Nakajima N."/>
            <person name="Kawachi M."/>
        </authorList>
    </citation>
    <scope>NUCLEOTIDE SEQUENCE [LARGE SCALE GENOMIC DNA]</scope>
    <source>
        <strain evidence="9 10">NIES-35</strain>
    </source>
</reference>
<evidence type="ECO:0000256" key="1">
    <source>
        <dbReference type="ARBA" id="ARBA00004173"/>
    </source>
</evidence>
<accession>A0A2V0PAA4</accession>
<evidence type="ECO:0000313" key="9">
    <source>
        <dbReference type="EMBL" id="GBF96788.1"/>
    </source>
</evidence>
<organism evidence="9 10">
    <name type="scientific">Raphidocelis subcapitata</name>
    <dbReference type="NCBI Taxonomy" id="307507"/>
    <lineage>
        <taxon>Eukaryota</taxon>
        <taxon>Viridiplantae</taxon>
        <taxon>Chlorophyta</taxon>
        <taxon>core chlorophytes</taxon>
        <taxon>Chlorophyceae</taxon>
        <taxon>CS clade</taxon>
        <taxon>Sphaeropleales</taxon>
        <taxon>Selenastraceae</taxon>
        <taxon>Raphidocelis</taxon>
    </lineage>
</organism>
<dbReference type="SUPFAM" id="SSF53335">
    <property type="entry name" value="S-adenosyl-L-methionine-dependent methyltransferases"/>
    <property type="match status" value="1"/>
</dbReference>
<name>A0A2V0PAA4_9CHLO</name>
<evidence type="ECO:0000256" key="6">
    <source>
        <dbReference type="ARBA" id="ARBA00048612"/>
    </source>
</evidence>
<keyword evidence="4 7" id="KW-0808">Transferase</keyword>
<dbReference type="GO" id="GO:0005739">
    <property type="term" value="C:mitochondrion"/>
    <property type="evidence" value="ECO:0007669"/>
    <property type="project" value="UniProtKB-SubCell"/>
</dbReference>
<comment type="similarity">
    <text evidence="2 7">Belongs to the NDUFAF7 family.</text>
</comment>
<gene>
    <name evidence="9" type="ORF">Rsub_09644</name>
</gene>
<dbReference type="AlphaFoldDB" id="A0A2V0PAA4"/>
<dbReference type="InParanoid" id="A0A2V0PAA4"/>
<dbReference type="PANTHER" id="PTHR12049">
    <property type="entry name" value="PROTEIN ARGININE METHYLTRANSFERASE NDUFAF7, MITOCHONDRIAL"/>
    <property type="match status" value="1"/>
</dbReference>
<dbReference type="OrthoDB" id="17415at2759"/>
<dbReference type="Gene3D" id="3.40.50.12710">
    <property type="match status" value="1"/>
</dbReference>
<keyword evidence="5 7" id="KW-0496">Mitochondrion</keyword>
<feature type="region of interest" description="Disordered" evidence="8">
    <location>
        <begin position="239"/>
        <end position="300"/>
    </location>
</feature>
<evidence type="ECO:0000256" key="5">
    <source>
        <dbReference type="ARBA" id="ARBA00023128"/>
    </source>
</evidence>
<dbReference type="InterPro" id="IPR029063">
    <property type="entry name" value="SAM-dependent_MTases_sf"/>
</dbReference>
<dbReference type="GO" id="GO:0035243">
    <property type="term" value="F:protein-arginine omega-N symmetric methyltransferase activity"/>
    <property type="evidence" value="ECO:0007669"/>
    <property type="project" value="UniProtKB-EC"/>
</dbReference>
<dbReference type="EC" id="2.1.1.320" evidence="7"/>
<dbReference type="InterPro" id="IPR003788">
    <property type="entry name" value="NDUFAF7"/>
</dbReference>
<feature type="compositionally biased region" description="Low complexity" evidence="8">
    <location>
        <begin position="288"/>
        <end position="297"/>
    </location>
</feature>
<proteinExistence type="inferred from homology"/>
<evidence type="ECO:0000256" key="2">
    <source>
        <dbReference type="ARBA" id="ARBA00005891"/>
    </source>
</evidence>
<protein>
    <recommendedName>
        <fullName evidence="7">Protein arginine methyltransferase NDUFAF7</fullName>
        <ecNumber evidence="7">2.1.1.320</ecNumber>
    </recommendedName>
</protein>
<keyword evidence="3 7" id="KW-0489">Methyltransferase</keyword>
<dbReference type="FunCoup" id="A0A2V0PAA4">
    <property type="interactions" value="671"/>
</dbReference>
<evidence type="ECO:0000256" key="3">
    <source>
        <dbReference type="ARBA" id="ARBA00022603"/>
    </source>
</evidence>
<dbReference type="GO" id="GO:0032259">
    <property type="term" value="P:methylation"/>
    <property type="evidence" value="ECO:0007669"/>
    <property type="project" value="UniProtKB-KW"/>
</dbReference>
<comment type="caution">
    <text evidence="9">The sequence shown here is derived from an EMBL/GenBank/DDBJ whole genome shotgun (WGS) entry which is preliminary data.</text>
</comment>
<feature type="compositionally biased region" description="Gly residues" evidence="8">
    <location>
        <begin position="264"/>
        <end position="287"/>
    </location>
</feature>
<dbReference type="EMBL" id="BDRX01000086">
    <property type="protein sequence ID" value="GBF96788.1"/>
    <property type="molecule type" value="Genomic_DNA"/>
</dbReference>
<feature type="compositionally biased region" description="Gly residues" evidence="8">
    <location>
        <begin position="243"/>
        <end position="253"/>
    </location>
</feature>
<evidence type="ECO:0000256" key="4">
    <source>
        <dbReference type="ARBA" id="ARBA00022679"/>
    </source>
</evidence>
<dbReference type="Pfam" id="PF02636">
    <property type="entry name" value="Methyltransf_28"/>
    <property type="match status" value="1"/>
</dbReference>
<evidence type="ECO:0000256" key="8">
    <source>
        <dbReference type="SAM" id="MobiDB-lite"/>
    </source>
</evidence>
<evidence type="ECO:0000256" key="7">
    <source>
        <dbReference type="RuleBase" id="RU364114"/>
    </source>
</evidence>
<dbReference type="STRING" id="307507.A0A2V0PAA4"/>
<comment type="catalytic activity">
    <reaction evidence="6 7">
        <text>L-arginyl-[protein] + 2 S-adenosyl-L-methionine = N(omega),N(omega)'-dimethyl-L-arginyl-[protein] + 2 S-adenosyl-L-homocysteine + 2 H(+)</text>
        <dbReference type="Rhea" id="RHEA:48108"/>
        <dbReference type="Rhea" id="RHEA-COMP:10532"/>
        <dbReference type="Rhea" id="RHEA-COMP:11992"/>
        <dbReference type="ChEBI" id="CHEBI:15378"/>
        <dbReference type="ChEBI" id="CHEBI:29965"/>
        <dbReference type="ChEBI" id="CHEBI:57856"/>
        <dbReference type="ChEBI" id="CHEBI:59789"/>
        <dbReference type="ChEBI" id="CHEBI:88221"/>
        <dbReference type="EC" id="2.1.1.320"/>
    </reaction>
</comment>
<sequence>MGLPAARRAAAALPRLLLPPHAAATAAPWRGLASAAGGGDGGMLMRDFIHNSLYHPELGYFNRATPPLARLPEPIQFGSLVGQAEYRLRLQQLYRELGVDWLTPAEVFRPWFGRSLAKFVLEERRHAWESSEPLLIVEIGGGTGTLAASVLDYIAEADPVLYSSTTYACLEISPRLSALQTQTAARASRHAGAFLSLRADASRAEAWGRLAAALPPQHAAGGHAFVVMTEVLDNLPHDKIVRGGSGGGNGDSGSGWRETWVRRPGGGAAEASGSGGGGGSGSGGGGSAAAPAEGAPPWVEELRPASDPLVARCMAAVLGPEAGGGGGGGGGGNASGRSWLQRVVDAALGSGGGPEAVWLPTRCLELLDALHAARPRHTLIAADFDALPDVALPGANAPLVSGRAAPGVARDYKTVLVPWGAADIFFPTDFEALGRLYAAAAASGGDGGGGGGSKGRADGGRVSYRHMPTAEFVQALGLSRHTQTLSGWNPLLQDWPNTRFFLGSRGLPDTARPARR</sequence>
<comment type="subcellular location">
    <subcellularLocation>
        <location evidence="1 7">Mitochondrion</location>
    </subcellularLocation>
</comment>
<dbReference type="InterPro" id="IPR038375">
    <property type="entry name" value="NDUFAF7_sf"/>
</dbReference>